<name>A0A0F8XGF9_9ZZZZ</name>
<evidence type="ECO:0000313" key="1">
    <source>
        <dbReference type="EMBL" id="KKK60080.1"/>
    </source>
</evidence>
<sequence length="117" mass="13312">MSEYKPDYDPVIDADISILSVAFNDYDAYCESTEASAVFNWLYDYALNADKRIKELEAKEQYAIAAHDKEFRLRRIAEGRIAALESLLRTTVDLLSDTDSLVLEQLTIDIACILPEK</sequence>
<gene>
    <name evidence="1" type="ORF">LCGC14_3027930</name>
</gene>
<proteinExistence type="predicted"/>
<comment type="caution">
    <text evidence="1">The sequence shown here is derived from an EMBL/GenBank/DDBJ whole genome shotgun (WGS) entry which is preliminary data.</text>
</comment>
<reference evidence="1" key="1">
    <citation type="journal article" date="2015" name="Nature">
        <title>Complex archaea that bridge the gap between prokaryotes and eukaryotes.</title>
        <authorList>
            <person name="Spang A."/>
            <person name="Saw J.H."/>
            <person name="Jorgensen S.L."/>
            <person name="Zaremba-Niedzwiedzka K."/>
            <person name="Martijn J."/>
            <person name="Lind A.E."/>
            <person name="van Eijk R."/>
            <person name="Schleper C."/>
            <person name="Guy L."/>
            <person name="Ettema T.J."/>
        </authorList>
    </citation>
    <scope>NUCLEOTIDE SEQUENCE</scope>
</reference>
<protein>
    <submittedName>
        <fullName evidence="1">Uncharacterized protein</fullName>
    </submittedName>
</protein>
<dbReference type="EMBL" id="LAZR01063149">
    <property type="protein sequence ID" value="KKK60080.1"/>
    <property type="molecule type" value="Genomic_DNA"/>
</dbReference>
<accession>A0A0F8XGF9</accession>
<dbReference type="AlphaFoldDB" id="A0A0F8XGF9"/>
<organism evidence="1">
    <name type="scientific">marine sediment metagenome</name>
    <dbReference type="NCBI Taxonomy" id="412755"/>
    <lineage>
        <taxon>unclassified sequences</taxon>
        <taxon>metagenomes</taxon>
        <taxon>ecological metagenomes</taxon>
    </lineage>
</organism>